<keyword evidence="2" id="KW-1185">Reference proteome</keyword>
<name>A0A392RYD1_9FABA</name>
<sequence length="72" mass="8181">MLRVFCEHVLANIRPNWVLKTFVPCPRFTDVRNYAEEMTLVMTMSPSRVCSMGCEKTDVSSASATCQAYERA</sequence>
<protein>
    <submittedName>
        <fullName evidence="1">Uncharacterized protein</fullName>
    </submittedName>
</protein>
<organism evidence="1 2">
    <name type="scientific">Trifolium medium</name>
    <dbReference type="NCBI Taxonomy" id="97028"/>
    <lineage>
        <taxon>Eukaryota</taxon>
        <taxon>Viridiplantae</taxon>
        <taxon>Streptophyta</taxon>
        <taxon>Embryophyta</taxon>
        <taxon>Tracheophyta</taxon>
        <taxon>Spermatophyta</taxon>
        <taxon>Magnoliopsida</taxon>
        <taxon>eudicotyledons</taxon>
        <taxon>Gunneridae</taxon>
        <taxon>Pentapetalae</taxon>
        <taxon>rosids</taxon>
        <taxon>fabids</taxon>
        <taxon>Fabales</taxon>
        <taxon>Fabaceae</taxon>
        <taxon>Papilionoideae</taxon>
        <taxon>50 kb inversion clade</taxon>
        <taxon>NPAAA clade</taxon>
        <taxon>Hologalegina</taxon>
        <taxon>IRL clade</taxon>
        <taxon>Trifolieae</taxon>
        <taxon>Trifolium</taxon>
    </lineage>
</organism>
<proteinExistence type="predicted"/>
<accession>A0A392RYD1</accession>
<dbReference type="Proteomes" id="UP000265520">
    <property type="component" value="Unassembled WGS sequence"/>
</dbReference>
<comment type="caution">
    <text evidence="1">The sequence shown here is derived from an EMBL/GenBank/DDBJ whole genome shotgun (WGS) entry which is preliminary data.</text>
</comment>
<evidence type="ECO:0000313" key="1">
    <source>
        <dbReference type="EMBL" id="MCI41641.1"/>
    </source>
</evidence>
<reference evidence="1 2" key="1">
    <citation type="journal article" date="2018" name="Front. Plant Sci.">
        <title>Red Clover (Trifolium pratense) and Zigzag Clover (T. medium) - A Picture of Genomic Similarities and Differences.</title>
        <authorList>
            <person name="Dluhosova J."/>
            <person name="Istvanek J."/>
            <person name="Nedelnik J."/>
            <person name="Repkova J."/>
        </authorList>
    </citation>
    <scope>NUCLEOTIDE SEQUENCE [LARGE SCALE GENOMIC DNA]</scope>
    <source>
        <strain evidence="2">cv. 10/8</strain>
        <tissue evidence="1">Leaf</tissue>
    </source>
</reference>
<dbReference type="EMBL" id="LXQA010294577">
    <property type="protein sequence ID" value="MCI41641.1"/>
    <property type="molecule type" value="Genomic_DNA"/>
</dbReference>
<evidence type="ECO:0000313" key="2">
    <source>
        <dbReference type="Proteomes" id="UP000265520"/>
    </source>
</evidence>
<dbReference type="AlphaFoldDB" id="A0A392RYD1"/>